<organism evidence="1 2">
    <name type="scientific">Cichorium intybus</name>
    <name type="common">Chicory</name>
    <dbReference type="NCBI Taxonomy" id="13427"/>
    <lineage>
        <taxon>Eukaryota</taxon>
        <taxon>Viridiplantae</taxon>
        <taxon>Streptophyta</taxon>
        <taxon>Embryophyta</taxon>
        <taxon>Tracheophyta</taxon>
        <taxon>Spermatophyta</taxon>
        <taxon>Magnoliopsida</taxon>
        <taxon>eudicotyledons</taxon>
        <taxon>Gunneridae</taxon>
        <taxon>Pentapetalae</taxon>
        <taxon>asterids</taxon>
        <taxon>campanulids</taxon>
        <taxon>Asterales</taxon>
        <taxon>Asteraceae</taxon>
        <taxon>Cichorioideae</taxon>
        <taxon>Cichorieae</taxon>
        <taxon>Cichoriinae</taxon>
        <taxon>Cichorium</taxon>
    </lineage>
</organism>
<sequence length="68" mass="7420">MYILLYRWILSTLIEVNDSNLTTDIKFTTTSSGNRIATSSGLSVSSFKFALIRGDVAGAILASGKVWF</sequence>
<keyword evidence="2" id="KW-1185">Reference proteome</keyword>
<proteinExistence type="predicted"/>
<dbReference type="EMBL" id="CM042012">
    <property type="protein sequence ID" value="KAI3749761.1"/>
    <property type="molecule type" value="Genomic_DNA"/>
</dbReference>
<gene>
    <name evidence="1" type="ORF">L2E82_20377</name>
</gene>
<reference evidence="2" key="1">
    <citation type="journal article" date="2022" name="Mol. Ecol. Resour.">
        <title>The genomes of chicory, endive, great burdock and yacon provide insights into Asteraceae palaeo-polyploidization history and plant inulin production.</title>
        <authorList>
            <person name="Fan W."/>
            <person name="Wang S."/>
            <person name="Wang H."/>
            <person name="Wang A."/>
            <person name="Jiang F."/>
            <person name="Liu H."/>
            <person name="Zhao H."/>
            <person name="Xu D."/>
            <person name="Zhang Y."/>
        </authorList>
    </citation>
    <scope>NUCLEOTIDE SEQUENCE [LARGE SCALE GENOMIC DNA]</scope>
    <source>
        <strain evidence="2">cv. Punajuju</strain>
    </source>
</reference>
<reference evidence="1 2" key="2">
    <citation type="journal article" date="2022" name="Mol. Ecol. Resour.">
        <title>The genomes of chicory, endive, great burdock and yacon provide insights into Asteraceae paleo-polyploidization history and plant inulin production.</title>
        <authorList>
            <person name="Fan W."/>
            <person name="Wang S."/>
            <person name="Wang H."/>
            <person name="Wang A."/>
            <person name="Jiang F."/>
            <person name="Liu H."/>
            <person name="Zhao H."/>
            <person name="Xu D."/>
            <person name="Zhang Y."/>
        </authorList>
    </citation>
    <scope>NUCLEOTIDE SEQUENCE [LARGE SCALE GENOMIC DNA]</scope>
    <source>
        <strain evidence="2">cv. Punajuju</strain>
        <tissue evidence="1">Leaves</tissue>
    </source>
</reference>
<name>A0ACB9DTJ6_CICIN</name>
<dbReference type="Proteomes" id="UP001055811">
    <property type="component" value="Linkage Group LG04"/>
</dbReference>
<evidence type="ECO:0000313" key="2">
    <source>
        <dbReference type="Proteomes" id="UP001055811"/>
    </source>
</evidence>
<comment type="caution">
    <text evidence="1">The sequence shown here is derived from an EMBL/GenBank/DDBJ whole genome shotgun (WGS) entry which is preliminary data.</text>
</comment>
<accession>A0ACB9DTJ6</accession>
<protein>
    <submittedName>
        <fullName evidence="1">Uncharacterized protein</fullName>
    </submittedName>
</protein>
<evidence type="ECO:0000313" key="1">
    <source>
        <dbReference type="EMBL" id="KAI3749761.1"/>
    </source>
</evidence>